<organism evidence="2 3">
    <name type="scientific">Lentinus tigrinus ALCF2SS1-6</name>
    <dbReference type="NCBI Taxonomy" id="1328759"/>
    <lineage>
        <taxon>Eukaryota</taxon>
        <taxon>Fungi</taxon>
        <taxon>Dikarya</taxon>
        <taxon>Basidiomycota</taxon>
        <taxon>Agaricomycotina</taxon>
        <taxon>Agaricomycetes</taxon>
        <taxon>Polyporales</taxon>
        <taxon>Polyporaceae</taxon>
        <taxon>Lentinus</taxon>
    </lineage>
</organism>
<evidence type="ECO:0000256" key="1">
    <source>
        <dbReference type="SAM" id="MobiDB-lite"/>
    </source>
</evidence>
<dbReference type="AlphaFoldDB" id="A0A5C2SGI4"/>
<feature type="compositionally biased region" description="Acidic residues" evidence="1">
    <location>
        <begin position="565"/>
        <end position="599"/>
    </location>
</feature>
<accession>A0A5C2SGI4</accession>
<proteinExistence type="predicted"/>
<dbReference type="OrthoDB" id="2746456at2759"/>
<dbReference type="Proteomes" id="UP000313359">
    <property type="component" value="Unassembled WGS sequence"/>
</dbReference>
<evidence type="ECO:0000313" key="2">
    <source>
        <dbReference type="EMBL" id="RPD60466.1"/>
    </source>
</evidence>
<evidence type="ECO:0000313" key="3">
    <source>
        <dbReference type="Proteomes" id="UP000313359"/>
    </source>
</evidence>
<sequence length="599" mass="69082">MAAAPEPSETNVLKDYPKPLVHHCSIDDTDQVFASGLRLELNDIQSYCERLSVTMVVEIEQLCLAIPDQDGDKESFYRVPDKQRHRLVKSSSTAQSQHYRWLCFSTPASIPPPYALGHSGDIWVTTGSRVQNFYYRTSVDWRPVSKPSAWIELEHPFAPDLYLAFGIYKLGWFPQDLIVNVFPDMWKARGGLDAHQNVARSAMVKTLYETTGRPFDYGDASSSAVVPHSCVEQSRPSKQWHAERVRIFIHGISGTADPFKLNEDVIILRLGNRRRMVDQSRIKTYAKNFDFALAIRNVIAGPAGEYYRVYDLDPDVDMQAFVIFLYLIKTNLMPDSQIPKNVQYSTSELMSVLRICASDKLKARKVKEYMKHCIWKLWSFSLTAVTRDRLHADAPEALIAARWNRLPQVKKRAIFELIRSPDALDDILQSKYPREWFLSDVDMEQLWQYRDTLGEYWRTFVMSPPQFLQRTCPTYGPLGPCSAARRRCVAEWAVAIGEKMVEGEYRYDLVGGMEELCGMNWRSFGLCLMCVKSMVRLCEEKKLEWWERLDAWIEPERWCVNMGEVEPDEEGNMPYVDSDEEEEGSGEEEIDEAESEPDE</sequence>
<gene>
    <name evidence="2" type="ORF">L227DRAFT_600737</name>
</gene>
<dbReference type="EMBL" id="ML122265">
    <property type="protein sequence ID" value="RPD60466.1"/>
    <property type="molecule type" value="Genomic_DNA"/>
</dbReference>
<keyword evidence="3" id="KW-1185">Reference proteome</keyword>
<name>A0A5C2SGI4_9APHY</name>
<reference evidence="2" key="1">
    <citation type="journal article" date="2018" name="Genome Biol. Evol.">
        <title>Genomics and development of Lentinus tigrinus, a white-rot wood-decaying mushroom with dimorphic fruiting bodies.</title>
        <authorList>
            <person name="Wu B."/>
            <person name="Xu Z."/>
            <person name="Knudson A."/>
            <person name="Carlson A."/>
            <person name="Chen N."/>
            <person name="Kovaka S."/>
            <person name="LaButti K."/>
            <person name="Lipzen A."/>
            <person name="Pennachio C."/>
            <person name="Riley R."/>
            <person name="Schakwitz W."/>
            <person name="Umezawa K."/>
            <person name="Ohm R.A."/>
            <person name="Grigoriev I.V."/>
            <person name="Nagy L.G."/>
            <person name="Gibbons J."/>
            <person name="Hibbett D."/>
        </authorList>
    </citation>
    <scope>NUCLEOTIDE SEQUENCE [LARGE SCALE GENOMIC DNA]</scope>
    <source>
        <strain evidence="2">ALCF2SS1-6</strain>
    </source>
</reference>
<feature type="region of interest" description="Disordered" evidence="1">
    <location>
        <begin position="563"/>
        <end position="599"/>
    </location>
</feature>
<protein>
    <submittedName>
        <fullName evidence="2">Uncharacterized protein</fullName>
    </submittedName>
</protein>